<accession>A0A7X3FEN9</accession>
<gene>
    <name evidence="2" type="ORF">EDM21_01975</name>
</gene>
<dbReference type="Proteomes" id="UP000490800">
    <property type="component" value="Unassembled WGS sequence"/>
</dbReference>
<dbReference type="SUPFAM" id="SSF109854">
    <property type="entry name" value="DinB/YfiT-like putative metalloenzymes"/>
    <property type="match status" value="1"/>
</dbReference>
<dbReference type="Pfam" id="PF12867">
    <property type="entry name" value="DinB_2"/>
    <property type="match status" value="1"/>
</dbReference>
<dbReference type="Gene3D" id="1.20.120.450">
    <property type="entry name" value="dinb family like domain"/>
    <property type="match status" value="1"/>
</dbReference>
<dbReference type="EMBL" id="RHLK01000001">
    <property type="protein sequence ID" value="MVO98316.1"/>
    <property type="molecule type" value="Genomic_DNA"/>
</dbReference>
<dbReference type="AlphaFoldDB" id="A0A7X3FEN9"/>
<dbReference type="OrthoDB" id="4295522at2"/>
<organism evidence="2 3">
    <name type="scientific">Paenibacillus lutrae</name>
    <dbReference type="NCBI Taxonomy" id="2078573"/>
    <lineage>
        <taxon>Bacteria</taxon>
        <taxon>Bacillati</taxon>
        <taxon>Bacillota</taxon>
        <taxon>Bacilli</taxon>
        <taxon>Bacillales</taxon>
        <taxon>Paenibacillaceae</taxon>
        <taxon>Paenibacillus</taxon>
    </lineage>
</organism>
<evidence type="ECO:0000313" key="2">
    <source>
        <dbReference type="EMBL" id="MVO98316.1"/>
    </source>
</evidence>
<name>A0A7X3FEN9_9BACL</name>
<protein>
    <recommendedName>
        <fullName evidence="1">DinB-like domain-containing protein</fullName>
    </recommendedName>
</protein>
<feature type="domain" description="DinB-like" evidence="1">
    <location>
        <begin position="14"/>
        <end position="149"/>
    </location>
</feature>
<comment type="caution">
    <text evidence="2">The sequence shown here is derived from an EMBL/GenBank/DDBJ whole genome shotgun (WGS) entry which is preliminary data.</text>
</comment>
<evidence type="ECO:0000313" key="3">
    <source>
        <dbReference type="Proteomes" id="UP000490800"/>
    </source>
</evidence>
<dbReference type="RefSeq" id="WP_157332406.1">
    <property type="nucleotide sequence ID" value="NZ_RHLK01000001.1"/>
</dbReference>
<evidence type="ECO:0000259" key="1">
    <source>
        <dbReference type="Pfam" id="PF12867"/>
    </source>
</evidence>
<dbReference type="InterPro" id="IPR034660">
    <property type="entry name" value="DinB/YfiT-like"/>
</dbReference>
<keyword evidence="3" id="KW-1185">Reference proteome</keyword>
<reference evidence="2 3" key="1">
    <citation type="journal article" date="2019" name="Microorganisms">
        <title>Paenibacillus lutrae sp. nov., A Chitinolytic Species Isolated from A River Otter in Castril Natural Park, Granada, Spain.</title>
        <authorList>
            <person name="Rodriguez M."/>
            <person name="Reina J.C."/>
            <person name="Bejar V."/>
            <person name="Llamas I."/>
        </authorList>
    </citation>
    <scope>NUCLEOTIDE SEQUENCE [LARGE SCALE GENOMIC DNA]</scope>
    <source>
        <strain evidence="2 3">N10</strain>
    </source>
</reference>
<dbReference type="InterPro" id="IPR024775">
    <property type="entry name" value="DinB-like"/>
</dbReference>
<proteinExistence type="predicted"/>
<sequence>MQESAIFDLYHIYREETIESINFITEEQADVIPAGFSNSLRWNFGHILVAQEQAMYNLGMNQPGEIFEKTQDMFKRGSSPKEWSVTPFSLKELRDQLQEQMERMKITFSGRLGEAAAKEFDMGKERKIKTLGDLFIGSLWHEGVHQGIIYCMKRSLK</sequence>